<proteinExistence type="predicted"/>
<evidence type="ECO:0000313" key="2">
    <source>
        <dbReference type="Proteomes" id="UP000249467"/>
    </source>
</evidence>
<comment type="caution">
    <text evidence="1">The sequence shown here is derived from an EMBL/GenBank/DDBJ whole genome shotgun (WGS) entry which is preliminary data.</text>
</comment>
<dbReference type="Proteomes" id="UP000249467">
    <property type="component" value="Unassembled WGS sequence"/>
</dbReference>
<sequence>MILNSLNQVRLIVINTIAGTEKAIVFLGKTFVVDRAYNSLTDAIAGCRSDLDLGFAVLIAPEANQFKVWVSIPNEMILQAA</sequence>
<name>A0A2W4VYZ6_9CYAN</name>
<accession>A0A2W4VYZ6</accession>
<reference evidence="1 2" key="2">
    <citation type="submission" date="2018-06" db="EMBL/GenBank/DDBJ databases">
        <title>Metagenomic assembly of (sub)arctic Cyanobacteria and their associated microbiome from non-axenic cultures.</title>
        <authorList>
            <person name="Baurain D."/>
        </authorList>
    </citation>
    <scope>NUCLEOTIDE SEQUENCE [LARGE SCALE GENOMIC DNA]</scope>
    <source>
        <strain evidence="1">ULC066bin1</strain>
    </source>
</reference>
<dbReference type="AlphaFoldDB" id="A0A2W4VYZ6"/>
<dbReference type="EMBL" id="QBML01000033">
    <property type="protein sequence ID" value="PZO37220.1"/>
    <property type="molecule type" value="Genomic_DNA"/>
</dbReference>
<protein>
    <submittedName>
        <fullName evidence="1">Uncharacterized protein</fullName>
    </submittedName>
</protein>
<gene>
    <name evidence="1" type="ORF">DCF19_19675</name>
</gene>
<evidence type="ECO:0000313" key="1">
    <source>
        <dbReference type="EMBL" id="PZO37220.1"/>
    </source>
</evidence>
<reference evidence="1 2" key="1">
    <citation type="submission" date="2018-04" db="EMBL/GenBank/DDBJ databases">
        <authorList>
            <person name="Go L.Y."/>
            <person name="Mitchell J.A."/>
        </authorList>
    </citation>
    <scope>NUCLEOTIDE SEQUENCE [LARGE SCALE GENOMIC DNA]</scope>
    <source>
        <strain evidence="1">ULC066bin1</strain>
    </source>
</reference>
<organism evidence="1 2">
    <name type="scientific">Pseudanabaena frigida</name>
    <dbReference type="NCBI Taxonomy" id="945775"/>
    <lineage>
        <taxon>Bacteria</taxon>
        <taxon>Bacillati</taxon>
        <taxon>Cyanobacteriota</taxon>
        <taxon>Cyanophyceae</taxon>
        <taxon>Pseudanabaenales</taxon>
        <taxon>Pseudanabaenaceae</taxon>
        <taxon>Pseudanabaena</taxon>
    </lineage>
</organism>